<reference evidence="5 6" key="1">
    <citation type="submission" date="2024-06" db="EMBL/GenBank/DDBJ databases">
        <title>The Natural Products Discovery Center: Release of the First 8490 Sequenced Strains for Exploring Actinobacteria Biosynthetic Diversity.</title>
        <authorList>
            <person name="Kalkreuter E."/>
            <person name="Kautsar S.A."/>
            <person name="Yang D."/>
            <person name="Bader C.D."/>
            <person name="Teijaro C.N."/>
            <person name="Fluegel L."/>
            <person name="Davis C.M."/>
            <person name="Simpson J.R."/>
            <person name="Lauterbach L."/>
            <person name="Steele A.D."/>
            <person name="Gui C."/>
            <person name="Meng S."/>
            <person name="Li G."/>
            <person name="Viehrig K."/>
            <person name="Ye F."/>
            <person name="Su P."/>
            <person name="Kiefer A.F."/>
            <person name="Nichols A."/>
            <person name="Cepeda A.J."/>
            <person name="Yan W."/>
            <person name="Fan B."/>
            <person name="Jiang Y."/>
            <person name="Adhikari A."/>
            <person name="Zheng C.-J."/>
            <person name="Schuster L."/>
            <person name="Cowan T.M."/>
            <person name="Smanski M.J."/>
            <person name="Chevrette M.G."/>
            <person name="De Carvalho L.P.S."/>
            <person name="Shen B."/>
        </authorList>
    </citation>
    <scope>NUCLEOTIDE SEQUENCE [LARGE SCALE GENOMIC DNA]</scope>
    <source>
        <strain evidence="5 6">NPDC048946</strain>
    </source>
</reference>
<evidence type="ECO:0000256" key="3">
    <source>
        <dbReference type="SAM" id="SignalP"/>
    </source>
</evidence>
<dbReference type="EC" id="3.-.-.-" evidence="5"/>
<keyword evidence="6" id="KW-1185">Reference proteome</keyword>
<dbReference type="PROSITE" id="PS51677">
    <property type="entry name" value="NODB"/>
    <property type="match status" value="1"/>
</dbReference>
<name>A0ABV3DE30_9ACTN</name>
<feature type="chain" id="PRO_5046671713" evidence="3">
    <location>
        <begin position="29"/>
        <end position="231"/>
    </location>
</feature>
<dbReference type="InterPro" id="IPR011330">
    <property type="entry name" value="Glyco_hydro/deAcase_b/a-brl"/>
</dbReference>
<dbReference type="InterPro" id="IPR050248">
    <property type="entry name" value="Polysacc_deacetylase_ArnD"/>
</dbReference>
<accession>A0ABV3DE30</accession>
<sequence>MRVRAVVGGLVVVLLSALLGPGAGTAEAAGVDCRHAKCVALTYDDGPAAASTGRLLDHLRAHRAKATFFMLGVQADKFPRVARRVADEGHEIANHTYAHKDLRTLSTTAVRREVSRSATAITRATGRYPSLVRPPYGAHNERVRAAIKAPVVMWSVDPRDWADRDARVVTSRVLGNVRPGSIVLMHDIHRSTADAAPAIITGLRKRGYHLVTVSELYGGTRLTPGRVYTKR</sequence>
<proteinExistence type="predicted"/>
<comment type="caution">
    <text evidence="5">The sequence shown here is derived from an EMBL/GenBank/DDBJ whole genome shotgun (WGS) entry which is preliminary data.</text>
</comment>
<dbReference type="PANTHER" id="PTHR10587">
    <property type="entry name" value="GLYCOSYL TRANSFERASE-RELATED"/>
    <property type="match status" value="1"/>
</dbReference>
<dbReference type="SUPFAM" id="SSF88713">
    <property type="entry name" value="Glycoside hydrolase/deacetylase"/>
    <property type="match status" value="1"/>
</dbReference>
<dbReference type="Gene3D" id="3.20.20.370">
    <property type="entry name" value="Glycoside hydrolase/deacetylase"/>
    <property type="match status" value="1"/>
</dbReference>
<dbReference type="RefSeq" id="WP_358351569.1">
    <property type="nucleotide sequence ID" value="NZ_JBEZFP010000017.1"/>
</dbReference>
<protein>
    <submittedName>
        <fullName evidence="5">Polysaccharide deacetylase family protein</fullName>
        <ecNumber evidence="5">3.-.-.-</ecNumber>
    </submittedName>
</protein>
<dbReference type="PANTHER" id="PTHR10587:SF133">
    <property type="entry name" value="CHITIN DEACETYLASE 1-RELATED"/>
    <property type="match status" value="1"/>
</dbReference>
<feature type="domain" description="NodB homology" evidence="4">
    <location>
        <begin position="37"/>
        <end position="211"/>
    </location>
</feature>
<organism evidence="5 6">
    <name type="scientific">Streptodolium elevatio</name>
    <dbReference type="NCBI Taxonomy" id="3157996"/>
    <lineage>
        <taxon>Bacteria</taxon>
        <taxon>Bacillati</taxon>
        <taxon>Actinomycetota</taxon>
        <taxon>Actinomycetes</taxon>
        <taxon>Kitasatosporales</taxon>
        <taxon>Streptomycetaceae</taxon>
        <taxon>Streptodolium</taxon>
    </lineage>
</organism>
<dbReference type="Pfam" id="PF01522">
    <property type="entry name" value="Polysacc_deac_1"/>
    <property type="match status" value="1"/>
</dbReference>
<gene>
    <name evidence="5" type="ORF">AB0C36_09230</name>
</gene>
<evidence type="ECO:0000256" key="2">
    <source>
        <dbReference type="ARBA" id="ARBA00022801"/>
    </source>
</evidence>
<dbReference type="InterPro" id="IPR002509">
    <property type="entry name" value="NODB_dom"/>
</dbReference>
<dbReference type="Proteomes" id="UP001551482">
    <property type="component" value="Unassembled WGS sequence"/>
</dbReference>
<feature type="signal peptide" evidence="3">
    <location>
        <begin position="1"/>
        <end position="28"/>
    </location>
</feature>
<keyword evidence="3" id="KW-0732">Signal</keyword>
<keyword evidence="2 5" id="KW-0378">Hydrolase</keyword>
<dbReference type="CDD" id="cd10954">
    <property type="entry name" value="CE4_CtAXE_like"/>
    <property type="match status" value="1"/>
</dbReference>
<dbReference type="EMBL" id="JBEZFP010000017">
    <property type="protein sequence ID" value="MEU8133677.1"/>
    <property type="molecule type" value="Genomic_DNA"/>
</dbReference>
<evidence type="ECO:0000259" key="4">
    <source>
        <dbReference type="PROSITE" id="PS51677"/>
    </source>
</evidence>
<evidence type="ECO:0000313" key="6">
    <source>
        <dbReference type="Proteomes" id="UP001551482"/>
    </source>
</evidence>
<dbReference type="GO" id="GO:0016787">
    <property type="term" value="F:hydrolase activity"/>
    <property type="evidence" value="ECO:0007669"/>
    <property type="project" value="UniProtKB-KW"/>
</dbReference>
<evidence type="ECO:0000313" key="5">
    <source>
        <dbReference type="EMBL" id="MEU8133677.1"/>
    </source>
</evidence>
<evidence type="ECO:0000256" key="1">
    <source>
        <dbReference type="ARBA" id="ARBA00022723"/>
    </source>
</evidence>
<keyword evidence="1" id="KW-0479">Metal-binding</keyword>